<keyword evidence="2" id="KW-1133">Transmembrane helix</keyword>
<gene>
    <name evidence="3" type="ORF">EB796_008482</name>
</gene>
<dbReference type="EMBL" id="VXIV02001428">
    <property type="protein sequence ID" value="KAF6033210.1"/>
    <property type="molecule type" value="Genomic_DNA"/>
</dbReference>
<feature type="compositionally biased region" description="Low complexity" evidence="1">
    <location>
        <begin position="44"/>
        <end position="53"/>
    </location>
</feature>
<organism evidence="3 4">
    <name type="scientific">Bugula neritina</name>
    <name type="common">Brown bryozoan</name>
    <name type="synonym">Sertularia neritina</name>
    <dbReference type="NCBI Taxonomy" id="10212"/>
    <lineage>
        <taxon>Eukaryota</taxon>
        <taxon>Metazoa</taxon>
        <taxon>Spiralia</taxon>
        <taxon>Lophotrochozoa</taxon>
        <taxon>Bryozoa</taxon>
        <taxon>Gymnolaemata</taxon>
        <taxon>Cheilostomatida</taxon>
        <taxon>Flustrina</taxon>
        <taxon>Buguloidea</taxon>
        <taxon>Bugulidae</taxon>
        <taxon>Bugula</taxon>
    </lineage>
</organism>
<comment type="caution">
    <text evidence="3">The sequence shown here is derived from an EMBL/GenBank/DDBJ whole genome shotgun (WGS) entry which is preliminary data.</text>
</comment>
<feature type="compositionally biased region" description="Low complexity" evidence="1">
    <location>
        <begin position="7"/>
        <end position="37"/>
    </location>
</feature>
<protein>
    <submittedName>
        <fullName evidence="3">Uncharacterized protein</fullName>
    </submittedName>
</protein>
<feature type="region of interest" description="Disordered" evidence="1">
    <location>
        <begin position="145"/>
        <end position="175"/>
    </location>
</feature>
<evidence type="ECO:0000256" key="1">
    <source>
        <dbReference type="SAM" id="MobiDB-lite"/>
    </source>
</evidence>
<feature type="transmembrane region" description="Helical" evidence="2">
    <location>
        <begin position="214"/>
        <end position="234"/>
    </location>
</feature>
<name>A0A7J7K3K5_BUGNE</name>
<evidence type="ECO:0000313" key="4">
    <source>
        <dbReference type="Proteomes" id="UP000593567"/>
    </source>
</evidence>
<proteinExistence type="predicted"/>
<keyword evidence="4" id="KW-1185">Reference proteome</keyword>
<sequence>MAAYNYSTFPSPESTDTESSTSTRVGGDPPDDGSSSGQSHFSDTDSSTSDSIPVTTTQVQLDTANTQVQLGTSYDRLHNSFESSASFYLIPGFPTGFSQETLVPGQDVEENRGFATSSGSHFPFDAHNSRRRDASSLMSLPARLTGSINDAPSEDETSHDSLRQPLLQRRRQPRDRDREQRMLHLLSLYLIVPCWCLVIGFAASCLNMADSCHVTFSLTSLAMATALCLVSARYEHKAKRGRH</sequence>
<dbReference type="Proteomes" id="UP000593567">
    <property type="component" value="Unassembled WGS sequence"/>
</dbReference>
<feature type="region of interest" description="Disordered" evidence="1">
    <location>
        <begin position="1"/>
        <end position="53"/>
    </location>
</feature>
<evidence type="ECO:0000313" key="3">
    <source>
        <dbReference type="EMBL" id="KAF6033210.1"/>
    </source>
</evidence>
<keyword evidence="2" id="KW-0812">Transmembrane</keyword>
<evidence type="ECO:0000256" key="2">
    <source>
        <dbReference type="SAM" id="Phobius"/>
    </source>
</evidence>
<dbReference type="AlphaFoldDB" id="A0A7J7K3K5"/>
<feature type="transmembrane region" description="Helical" evidence="2">
    <location>
        <begin position="182"/>
        <end position="202"/>
    </location>
</feature>
<accession>A0A7J7K3K5</accession>
<reference evidence="3" key="1">
    <citation type="submission" date="2020-06" db="EMBL/GenBank/DDBJ databases">
        <title>Draft genome of Bugula neritina, a colonial animal packing powerful symbionts and potential medicines.</title>
        <authorList>
            <person name="Rayko M."/>
        </authorList>
    </citation>
    <scope>NUCLEOTIDE SEQUENCE [LARGE SCALE GENOMIC DNA]</scope>
    <source>
        <strain evidence="3">Kwan_BN1</strain>
    </source>
</reference>
<keyword evidence="2" id="KW-0472">Membrane</keyword>